<feature type="domain" description="Ig-like" evidence="5">
    <location>
        <begin position="37"/>
        <end position="131"/>
    </location>
</feature>
<dbReference type="Pfam" id="PF08205">
    <property type="entry name" value="C2-set_2"/>
    <property type="match status" value="1"/>
</dbReference>
<comment type="subcellular location">
    <subcellularLocation>
        <location evidence="1">Membrane</location>
        <topology evidence="1">Single-pass membrane protein</topology>
    </subcellularLocation>
</comment>
<dbReference type="AlphaFoldDB" id="A0A6P8ZYK7"/>
<feature type="chain" id="PRO_5028115168" evidence="4">
    <location>
        <begin position="24"/>
        <end position="291"/>
    </location>
</feature>
<keyword evidence="6" id="KW-1185">Reference proteome</keyword>
<dbReference type="GeneID" id="117650708"/>
<reference evidence="7" key="1">
    <citation type="submission" date="2025-08" db="UniProtKB">
        <authorList>
            <consortium name="RefSeq"/>
        </authorList>
    </citation>
    <scope>IDENTIFICATION</scope>
    <source>
        <tissue evidence="7">Total insect</tissue>
    </source>
</reference>
<organism evidence="7">
    <name type="scientific">Thrips palmi</name>
    <name type="common">Melon thrips</name>
    <dbReference type="NCBI Taxonomy" id="161013"/>
    <lineage>
        <taxon>Eukaryota</taxon>
        <taxon>Metazoa</taxon>
        <taxon>Ecdysozoa</taxon>
        <taxon>Arthropoda</taxon>
        <taxon>Hexapoda</taxon>
        <taxon>Insecta</taxon>
        <taxon>Pterygota</taxon>
        <taxon>Neoptera</taxon>
        <taxon>Paraneoptera</taxon>
        <taxon>Thysanoptera</taxon>
        <taxon>Terebrantia</taxon>
        <taxon>Thripoidea</taxon>
        <taxon>Thripidae</taxon>
        <taxon>Thrips</taxon>
    </lineage>
</organism>
<dbReference type="Gene3D" id="2.60.40.10">
    <property type="entry name" value="Immunoglobulins"/>
    <property type="match status" value="2"/>
</dbReference>
<dbReference type="PANTHER" id="PTHR21261">
    <property type="entry name" value="BEAT PROTEIN"/>
    <property type="match status" value="1"/>
</dbReference>
<dbReference type="GO" id="GO:0016020">
    <property type="term" value="C:membrane"/>
    <property type="evidence" value="ECO:0007669"/>
    <property type="project" value="UniProtKB-SubCell"/>
</dbReference>
<keyword evidence="2" id="KW-0472">Membrane</keyword>
<proteinExistence type="predicted"/>
<dbReference type="InterPro" id="IPR003599">
    <property type="entry name" value="Ig_sub"/>
</dbReference>
<dbReference type="Proteomes" id="UP000515158">
    <property type="component" value="Unplaced"/>
</dbReference>
<dbReference type="InterPro" id="IPR007110">
    <property type="entry name" value="Ig-like_dom"/>
</dbReference>
<feature type="domain" description="Ig-like" evidence="5">
    <location>
        <begin position="140"/>
        <end position="237"/>
    </location>
</feature>
<evidence type="ECO:0000313" key="6">
    <source>
        <dbReference type="Proteomes" id="UP000515158"/>
    </source>
</evidence>
<dbReference type="InterPro" id="IPR036179">
    <property type="entry name" value="Ig-like_dom_sf"/>
</dbReference>
<keyword evidence="3" id="KW-1015">Disulfide bond</keyword>
<dbReference type="InterPro" id="IPR013162">
    <property type="entry name" value="CD80_C2-set"/>
</dbReference>
<dbReference type="PANTHER" id="PTHR21261:SF3">
    <property type="entry name" value="BEATEN PATH VII"/>
    <property type="match status" value="1"/>
</dbReference>
<feature type="signal peptide" evidence="4">
    <location>
        <begin position="1"/>
        <end position="23"/>
    </location>
</feature>
<sequence>MSPYRTHILVLAVILLTAHTARCITVRLEAPQWVPLGGQALLRCRYSVQFTDLHMVAWFRDMKKIFTFIKGRRPAFTNHTVPGAEIDMSHSNEREVLLTNMDVNATGDFFCEVSTEVPSIYTKASDEVEITVYKPQRSPPRISGLETEYSPGQMINANCTSVDGHPAPSITWLLDEIPVDERQVVSWVQPVGSSVSGSSVSLVVQALDDNKDSREMKVTCVTSHPPYTGPLEYVDIQRQEITVSVMKPSETIDNTLESISSSSAAANAGAVLGCSARVLAVLVLSCLLRRA</sequence>
<accession>A0A6P8ZYK7</accession>
<evidence type="ECO:0000259" key="5">
    <source>
        <dbReference type="PROSITE" id="PS50835"/>
    </source>
</evidence>
<dbReference type="SMART" id="SM00409">
    <property type="entry name" value="IG"/>
    <property type="match status" value="2"/>
</dbReference>
<dbReference type="InParanoid" id="A0A6P8ZYK7"/>
<dbReference type="SUPFAM" id="SSF48726">
    <property type="entry name" value="Immunoglobulin"/>
    <property type="match status" value="2"/>
</dbReference>
<name>A0A6P8ZYK7_THRPL</name>
<gene>
    <name evidence="7" type="primary">LOC117650708</name>
</gene>
<evidence type="ECO:0000313" key="7">
    <source>
        <dbReference type="RefSeq" id="XP_034250184.1"/>
    </source>
</evidence>
<evidence type="ECO:0000256" key="2">
    <source>
        <dbReference type="ARBA" id="ARBA00023136"/>
    </source>
</evidence>
<dbReference type="InterPro" id="IPR013783">
    <property type="entry name" value="Ig-like_fold"/>
</dbReference>
<protein>
    <submittedName>
        <fullName evidence="7">Uncharacterized protein LOC117650708</fullName>
    </submittedName>
</protein>
<dbReference type="KEGG" id="tpal:117650708"/>
<dbReference type="OrthoDB" id="8915289at2759"/>
<keyword evidence="4" id="KW-0732">Signal</keyword>
<evidence type="ECO:0000256" key="3">
    <source>
        <dbReference type="ARBA" id="ARBA00023157"/>
    </source>
</evidence>
<dbReference type="PROSITE" id="PS50835">
    <property type="entry name" value="IG_LIKE"/>
    <property type="match status" value="2"/>
</dbReference>
<dbReference type="RefSeq" id="XP_034250184.1">
    <property type="nucleotide sequence ID" value="XM_034394293.1"/>
</dbReference>
<evidence type="ECO:0000256" key="4">
    <source>
        <dbReference type="SAM" id="SignalP"/>
    </source>
</evidence>
<evidence type="ECO:0000256" key="1">
    <source>
        <dbReference type="ARBA" id="ARBA00004167"/>
    </source>
</evidence>